<feature type="compositionally biased region" description="Gly residues" evidence="9">
    <location>
        <begin position="809"/>
        <end position="821"/>
    </location>
</feature>
<evidence type="ECO:0000259" key="11">
    <source>
        <dbReference type="Pfam" id="PF07780"/>
    </source>
</evidence>
<organism evidence="13 14">
    <name type="scientific">Ceratodon purpureus</name>
    <name type="common">Fire moss</name>
    <name type="synonym">Dicranum purpureum</name>
    <dbReference type="NCBI Taxonomy" id="3225"/>
    <lineage>
        <taxon>Eukaryota</taxon>
        <taxon>Viridiplantae</taxon>
        <taxon>Streptophyta</taxon>
        <taxon>Embryophyta</taxon>
        <taxon>Bryophyta</taxon>
        <taxon>Bryophytina</taxon>
        <taxon>Bryopsida</taxon>
        <taxon>Dicranidae</taxon>
        <taxon>Pseudoditrichales</taxon>
        <taxon>Ditrichaceae</taxon>
        <taxon>Ceratodon</taxon>
    </lineage>
</organism>
<evidence type="ECO:0000256" key="7">
    <source>
        <dbReference type="ARBA" id="ARBA00023242"/>
    </source>
</evidence>
<evidence type="ECO:0000256" key="1">
    <source>
        <dbReference type="ARBA" id="ARBA00004604"/>
    </source>
</evidence>
<evidence type="ECO:0000256" key="5">
    <source>
        <dbReference type="ARBA" id="ARBA00022679"/>
    </source>
</evidence>
<keyword evidence="5 8" id="KW-0808">Transferase</keyword>
<dbReference type="InterPro" id="IPR029063">
    <property type="entry name" value="SAM-dependent_MTases_sf"/>
</dbReference>
<dbReference type="PANTHER" id="PTHR10920">
    <property type="entry name" value="RIBOSOMAL RNA METHYLTRANSFERASE"/>
    <property type="match status" value="1"/>
</dbReference>
<dbReference type="SUPFAM" id="SSF53335">
    <property type="entry name" value="S-adenosyl-L-methionine-dependent methyltransferases"/>
    <property type="match status" value="1"/>
</dbReference>
<evidence type="ECO:0000256" key="3">
    <source>
        <dbReference type="ARBA" id="ARBA00022552"/>
    </source>
</evidence>
<dbReference type="InterPro" id="IPR024576">
    <property type="entry name" value="rRNA_MeTfrase_Spb1_DUF3381"/>
</dbReference>
<feature type="compositionally biased region" description="Acidic residues" evidence="9">
    <location>
        <begin position="496"/>
        <end position="522"/>
    </location>
</feature>
<dbReference type="InterPro" id="IPR015507">
    <property type="entry name" value="rRNA-MeTfrase_E"/>
</dbReference>
<evidence type="ECO:0000259" key="10">
    <source>
        <dbReference type="Pfam" id="PF01728"/>
    </source>
</evidence>
<dbReference type="FunFam" id="3.40.50.150:FF:000004">
    <property type="entry name" value="AdoMet-dependent rRNA methyltransferase SPB1"/>
    <property type="match status" value="1"/>
</dbReference>
<keyword evidence="14" id="KW-1185">Reference proteome</keyword>
<feature type="compositionally biased region" description="Acidic residues" evidence="9">
    <location>
        <begin position="555"/>
        <end position="565"/>
    </location>
</feature>
<feature type="region of interest" description="Disordered" evidence="9">
    <location>
        <begin position="327"/>
        <end position="388"/>
    </location>
</feature>
<accession>A0A8T0GSG9</accession>
<feature type="compositionally biased region" description="Acidic residues" evidence="9">
    <location>
        <begin position="580"/>
        <end position="589"/>
    </location>
</feature>
<evidence type="ECO:0000256" key="6">
    <source>
        <dbReference type="ARBA" id="ARBA00022691"/>
    </source>
</evidence>
<feature type="binding site" evidence="8">
    <location>
        <position position="92"/>
    </location>
    <ligand>
        <name>S-adenosyl-L-methionine</name>
        <dbReference type="ChEBI" id="CHEBI:59789"/>
    </ligand>
</feature>
<feature type="active site" description="Proton acceptor" evidence="8">
    <location>
        <position position="160"/>
    </location>
</feature>
<dbReference type="AlphaFoldDB" id="A0A8T0GSG9"/>
<dbReference type="InterPro" id="IPR050082">
    <property type="entry name" value="RNA_methyltr_RlmE"/>
</dbReference>
<dbReference type="Gene3D" id="3.40.50.150">
    <property type="entry name" value="Vaccinia Virus protein VP39"/>
    <property type="match status" value="1"/>
</dbReference>
<feature type="compositionally biased region" description="Basic and acidic residues" evidence="9">
    <location>
        <begin position="791"/>
        <end position="803"/>
    </location>
</feature>
<dbReference type="Pfam" id="PF07780">
    <property type="entry name" value="Spb1_C"/>
    <property type="match status" value="1"/>
</dbReference>
<name>A0A8T0GSG9_CERPU</name>
<feature type="binding site" evidence="8">
    <location>
        <position position="120"/>
    </location>
    <ligand>
        <name>S-adenosyl-L-methionine</name>
        <dbReference type="ChEBI" id="CHEBI:59789"/>
    </ligand>
</feature>
<comment type="caution">
    <text evidence="13">The sequence shown here is derived from an EMBL/GenBank/DDBJ whole genome shotgun (WGS) entry which is preliminary data.</text>
</comment>
<comment type="catalytic activity">
    <reaction evidence="8">
        <text>a ribonucleotide in rRNA + S-adenosyl-L-methionine = a 2'-O-methylribonucleotide in rRNA + S-adenosyl-L-homocysteine + H(+)</text>
        <dbReference type="Rhea" id="RHEA:48628"/>
        <dbReference type="Rhea" id="RHEA-COMP:12164"/>
        <dbReference type="Rhea" id="RHEA-COMP:12165"/>
        <dbReference type="ChEBI" id="CHEBI:15378"/>
        <dbReference type="ChEBI" id="CHEBI:57856"/>
        <dbReference type="ChEBI" id="CHEBI:59789"/>
        <dbReference type="ChEBI" id="CHEBI:90675"/>
        <dbReference type="ChEBI" id="CHEBI:90676"/>
    </reaction>
</comment>
<dbReference type="OrthoDB" id="1287559at2759"/>
<feature type="region of interest" description="Disordered" evidence="9">
    <location>
        <begin position="555"/>
        <end position="642"/>
    </location>
</feature>
<evidence type="ECO:0000256" key="9">
    <source>
        <dbReference type="SAM" id="MobiDB-lite"/>
    </source>
</evidence>
<dbReference type="Proteomes" id="UP000822688">
    <property type="component" value="Chromosome 9"/>
</dbReference>
<keyword evidence="7 8" id="KW-0539">Nucleus</keyword>
<dbReference type="GO" id="GO:0016435">
    <property type="term" value="F:rRNA (guanine) methyltransferase activity"/>
    <property type="evidence" value="ECO:0007669"/>
    <property type="project" value="TreeGrafter"/>
</dbReference>
<dbReference type="GO" id="GO:0030687">
    <property type="term" value="C:preribosome, large subunit precursor"/>
    <property type="evidence" value="ECO:0007669"/>
    <property type="project" value="TreeGrafter"/>
</dbReference>
<dbReference type="InterPro" id="IPR002877">
    <property type="entry name" value="RNA_MeTrfase_FtsJ_dom"/>
</dbReference>
<reference evidence="13" key="1">
    <citation type="submission" date="2020-06" db="EMBL/GenBank/DDBJ databases">
        <title>WGS assembly of Ceratodon purpureus strain R40.</title>
        <authorList>
            <person name="Carey S.B."/>
            <person name="Jenkins J."/>
            <person name="Shu S."/>
            <person name="Lovell J.T."/>
            <person name="Sreedasyam A."/>
            <person name="Maumus F."/>
            <person name="Tiley G.P."/>
            <person name="Fernandez-Pozo N."/>
            <person name="Barry K."/>
            <person name="Chen C."/>
            <person name="Wang M."/>
            <person name="Lipzen A."/>
            <person name="Daum C."/>
            <person name="Saski C.A."/>
            <person name="Payton A.C."/>
            <person name="Mcbreen J.C."/>
            <person name="Conrad R.E."/>
            <person name="Kollar L.M."/>
            <person name="Olsson S."/>
            <person name="Huttunen S."/>
            <person name="Landis J.B."/>
            <person name="Wickett N.J."/>
            <person name="Johnson M.G."/>
            <person name="Rensing S.A."/>
            <person name="Grimwood J."/>
            <person name="Schmutz J."/>
            <person name="Mcdaniel S.F."/>
        </authorList>
    </citation>
    <scope>NUCLEOTIDE SEQUENCE</scope>
    <source>
        <strain evidence="13">R40</strain>
    </source>
</reference>
<dbReference type="Pfam" id="PF01728">
    <property type="entry name" value="FtsJ"/>
    <property type="match status" value="1"/>
</dbReference>
<feature type="binding site" evidence="8">
    <location>
        <position position="76"/>
    </location>
    <ligand>
        <name>S-adenosyl-L-methionine</name>
        <dbReference type="ChEBI" id="CHEBI:59789"/>
    </ligand>
</feature>
<feature type="compositionally biased region" description="Acidic residues" evidence="9">
    <location>
        <begin position="346"/>
        <end position="357"/>
    </location>
</feature>
<feature type="compositionally biased region" description="Basic and acidic residues" evidence="9">
    <location>
        <begin position="359"/>
        <end position="369"/>
    </location>
</feature>
<dbReference type="HAMAP" id="MF_01547">
    <property type="entry name" value="RNA_methyltr_E"/>
    <property type="match status" value="1"/>
</dbReference>
<feature type="domain" description="DUF3381" evidence="12">
    <location>
        <begin position="236"/>
        <end position="386"/>
    </location>
</feature>
<evidence type="ECO:0000313" key="13">
    <source>
        <dbReference type="EMBL" id="KAG0561309.1"/>
    </source>
</evidence>
<feature type="domain" description="Ribosomal RNA methyltransferase SPB1-like C-terminal" evidence="11">
    <location>
        <begin position="616"/>
        <end position="806"/>
    </location>
</feature>
<dbReference type="InterPro" id="IPR028589">
    <property type="entry name" value="SPB1-like"/>
</dbReference>
<evidence type="ECO:0000256" key="8">
    <source>
        <dbReference type="HAMAP-Rule" id="MF_03163"/>
    </source>
</evidence>
<feature type="compositionally biased region" description="Basic residues" evidence="9">
    <location>
        <begin position="370"/>
        <end position="385"/>
    </location>
</feature>
<dbReference type="InterPro" id="IPR012920">
    <property type="entry name" value="rRNA_MeTfrase_SPB1-like_C"/>
</dbReference>
<comment type="subcellular location">
    <subcellularLocation>
        <location evidence="1 8">Nucleus</location>
        <location evidence="1 8">Nucleolus</location>
    </subcellularLocation>
</comment>
<protein>
    <recommendedName>
        <fullName evidence="8">Putative rRNA methyltransferase</fullName>
        <ecNumber evidence="8">2.1.1.-</ecNumber>
    </recommendedName>
    <alternativeName>
        <fullName evidence="8">2'-O-ribose RNA methyltransferase SPB1 homolog</fullName>
    </alternativeName>
</protein>
<evidence type="ECO:0000259" key="12">
    <source>
        <dbReference type="Pfam" id="PF11861"/>
    </source>
</evidence>
<feature type="region of interest" description="Disordered" evidence="9">
    <location>
        <begin position="435"/>
        <end position="458"/>
    </location>
</feature>
<dbReference type="GO" id="GO:0005730">
    <property type="term" value="C:nucleolus"/>
    <property type="evidence" value="ECO:0007669"/>
    <property type="project" value="UniProtKB-SubCell"/>
</dbReference>
<dbReference type="EMBL" id="CM026430">
    <property type="protein sequence ID" value="KAG0561309.1"/>
    <property type="molecule type" value="Genomic_DNA"/>
</dbReference>
<feature type="region of interest" description="Disordered" evidence="9">
    <location>
        <begin position="781"/>
        <end position="849"/>
    </location>
</feature>
<dbReference type="PANTHER" id="PTHR10920:SF13">
    <property type="entry name" value="PRE-RRNA 2'-O-RIBOSE RNA METHYLTRANSFERASE FTSJ3"/>
    <property type="match status" value="1"/>
</dbReference>
<dbReference type="GO" id="GO:0000466">
    <property type="term" value="P:maturation of 5.8S rRNA from tricistronic rRNA transcript (SSU-rRNA, 5.8S rRNA, LSU-rRNA)"/>
    <property type="evidence" value="ECO:0007669"/>
    <property type="project" value="TreeGrafter"/>
</dbReference>
<feature type="binding site" evidence="8">
    <location>
        <position position="56"/>
    </location>
    <ligand>
        <name>S-adenosyl-L-methionine</name>
        <dbReference type="ChEBI" id="CHEBI:59789"/>
    </ligand>
</feature>
<feature type="compositionally biased region" description="Low complexity" evidence="9">
    <location>
        <begin position="822"/>
        <end position="833"/>
    </location>
</feature>
<proteinExistence type="inferred from homology"/>
<comment type="similarity">
    <text evidence="8">Belongs to the class I-like SAM-binding methyltransferase superfamily. RNA methyltransferase RlmE family. SPB1 subfamily.</text>
</comment>
<keyword evidence="6 8" id="KW-0949">S-adenosyl-L-methionine</keyword>
<dbReference type="HAMAP" id="MF_03163">
    <property type="entry name" value="RNA_methyltr_E_SPB1"/>
    <property type="match status" value="1"/>
</dbReference>
<feature type="region of interest" description="Disordered" evidence="9">
    <location>
        <begin position="477"/>
        <end position="542"/>
    </location>
</feature>
<comment type="function">
    <text evidence="8">Probable methyltransferase involved in the maturation of rRNA and in the biogenesis of ribosomal subunits.</text>
</comment>
<feature type="domain" description="Ribosomal RNA methyltransferase FtsJ" evidence="10">
    <location>
        <begin position="24"/>
        <end position="203"/>
    </location>
</feature>
<dbReference type="GO" id="GO:0000463">
    <property type="term" value="P:maturation of LSU-rRNA from tricistronic rRNA transcript (SSU-rRNA, 5.8S rRNA, LSU-rRNA)"/>
    <property type="evidence" value="ECO:0007669"/>
    <property type="project" value="TreeGrafter"/>
</dbReference>
<sequence>MGKSKTTGKGRLDRFYYLAKEQGFRSRASFKLVQLDRKFQFLSSARSVLDLCAAPGGWMQVCSKNMPVGSLIIGIDLVPIRPIRGCVTLQEDITTTQCRAAIKKVLREKKHDMVQVVLHDGSPNVGGAWSSESSAQTALVLDSLRLATDVLSPGGTFVTKIFRSQDYNALLFAFKQLFEKVEVTKPVASRATSAEIYVICQKYRAPAKIDPRLLDAKHLFKETIEAPKVVDVMKASKQKRHREGYEEGTTVLRKEVKASEFVWSEKPLDMLGTITSMSFKDPDCKVIKDHELTTDEIKILCEDLRVLGKTEFKQLLKWRLQIRKALQPASDSDAEEEDGGKQKGSDEDDDEEEELTTMEELKEYVEEKKRKERKKKAKAKEKAKSRTATGMQVDVMEDGIADTDLFNLKVIKGKKDLARMDVGVEDGYDSVDEMLNAGPQVAAEDEDDSDFDPEQDRQRYDQELDQYFERAYSKYCSTTDGSTKRRKRAKLGEAGELWEDDEFTGKDEEEEEASEKSDEDEANPLVVPLAEAPKISQDHVSKQWFSQDVFDGVDEGEELSDDEEAIAQMRKTKKARLEESVDADGDADMGVDVSELPVGNGSADAHKLSGSTAGKGDFEIAPQEGDISSSDSDSDSEDDNGKAEILAYAKKMLKKRSREGILDDAYNRYTFNDDDMPRWFAEDEKKHNKPEKPVTKEEVEAMKAQFREINARPVKKVAEAKARKKRRVLKKLEQARQKATAIADQEDISNKSKQKSMERVYKKALATPKKGKIDVVVAKKGVGAKGGKGRIVVDRRLRKDSRAKNTGKPGRGFKGRGGGPNGAKAKANKSKGPPRGGNKGGKGRKPQKG</sequence>
<dbReference type="EC" id="2.1.1.-" evidence="8"/>
<keyword evidence="2 8" id="KW-0690">Ribosome biogenesis</keyword>
<feature type="binding site" evidence="8">
    <location>
        <position position="58"/>
    </location>
    <ligand>
        <name>S-adenosyl-L-methionine</name>
        <dbReference type="ChEBI" id="CHEBI:59789"/>
    </ligand>
</feature>
<evidence type="ECO:0000313" key="14">
    <source>
        <dbReference type="Proteomes" id="UP000822688"/>
    </source>
</evidence>
<dbReference type="Pfam" id="PF11861">
    <property type="entry name" value="DUF3381"/>
    <property type="match status" value="1"/>
</dbReference>
<evidence type="ECO:0000256" key="4">
    <source>
        <dbReference type="ARBA" id="ARBA00022603"/>
    </source>
</evidence>
<keyword evidence="4 8" id="KW-0489">Methyltransferase</keyword>
<feature type="compositionally biased region" description="Acidic residues" evidence="9">
    <location>
        <begin position="443"/>
        <end position="453"/>
    </location>
</feature>
<gene>
    <name evidence="13" type="ORF">KC19_9G054000</name>
</gene>
<feature type="region of interest" description="Disordered" evidence="9">
    <location>
        <begin position="738"/>
        <end position="759"/>
    </location>
</feature>
<evidence type="ECO:0000256" key="2">
    <source>
        <dbReference type="ARBA" id="ARBA00022517"/>
    </source>
</evidence>
<keyword evidence="3 8" id="KW-0698">rRNA processing</keyword>
<dbReference type="GO" id="GO:0008650">
    <property type="term" value="F:rRNA (uridine-2'-O-)-methyltransferase activity"/>
    <property type="evidence" value="ECO:0007669"/>
    <property type="project" value="TreeGrafter"/>
</dbReference>